<dbReference type="PIRSF" id="PIRSF039014">
    <property type="entry name" value="OTR_cyc"/>
    <property type="match status" value="1"/>
</dbReference>
<dbReference type="RefSeq" id="WP_011937608.1">
    <property type="nucleotide sequence ID" value="NC_009483.1"/>
</dbReference>
<accession>A5GC12</accession>
<reference evidence="2 3" key="1">
    <citation type="submission" date="2007-05" db="EMBL/GenBank/DDBJ databases">
        <title>Complete sequence of Geobacter uraniireducens Rf4.</title>
        <authorList>
            <consortium name="US DOE Joint Genome Institute"/>
            <person name="Copeland A."/>
            <person name="Lucas S."/>
            <person name="Lapidus A."/>
            <person name="Barry K."/>
            <person name="Detter J.C."/>
            <person name="Glavina del Rio T."/>
            <person name="Hammon N."/>
            <person name="Israni S."/>
            <person name="Dalin E."/>
            <person name="Tice H."/>
            <person name="Pitluck S."/>
            <person name="Chertkov O."/>
            <person name="Brettin T."/>
            <person name="Bruce D."/>
            <person name="Han C."/>
            <person name="Schmutz J."/>
            <person name="Larimer F."/>
            <person name="Land M."/>
            <person name="Hauser L."/>
            <person name="Kyrpides N."/>
            <person name="Mikhailova N."/>
            <person name="Shelobolina E."/>
            <person name="Aklujkar M."/>
            <person name="Lovley D."/>
            <person name="Richardson P."/>
        </authorList>
    </citation>
    <scope>NUCLEOTIDE SEQUENCE [LARGE SCALE GENOMIC DNA]</scope>
    <source>
        <strain evidence="2 3">Rf4</strain>
    </source>
</reference>
<dbReference type="KEGG" id="gur:Gura_0672"/>
<dbReference type="Proteomes" id="UP000006695">
    <property type="component" value="Chromosome"/>
</dbReference>
<organism evidence="2 3">
    <name type="scientific">Geotalea uraniireducens (strain Rf4)</name>
    <name type="common">Geobacter uraniireducens</name>
    <dbReference type="NCBI Taxonomy" id="351605"/>
    <lineage>
        <taxon>Bacteria</taxon>
        <taxon>Pseudomonadati</taxon>
        <taxon>Thermodesulfobacteriota</taxon>
        <taxon>Desulfuromonadia</taxon>
        <taxon>Geobacterales</taxon>
        <taxon>Geobacteraceae</taxon>
        <taxon>Geotalea</taxon>
    </lineage>
</organism>
<dbReference type="EMBL" id="CP000698">
    <property type="protein sequence ID" value="ABQ24884.1"/>
    <property type="molecule type" value="Genomic_DNA"/>
</dbReference>
<dbReference type="InterPro" id="IPR051829">
    <property type="entry name" value="Multiheme_Cytochr_ET"/>
</dbReference>
<dbReference type="Pfam" id="PF11783">
    <property type="entry name" value="Cytochrome_cB"/>
    <property type="match status" value="1"/>
</dbReference>
<dbReference type="Gene3D" id="1.10.1130.10">
    <property type="entry name" value="Flavocytochrome C3, Chain A"/>
    <property type="match status" value="1"/>
</dbReference>
<evidence type="ECO:0000256" key="1">
    <source>
        <dbReference type="ARBA" id="ARBA00022729"/>
    </source>
</evidence>
<evidence type="ECO:0000313" key="3">
    <source>
        <dbReference type="Proteomes" id="UP000006695"/>
    </source>
</evidence>
<name>A5GC12_GEOUR</name>
<evidence type="ECO:0000313" key="2">
    <source>
        <dbReference type="EMBL" id="ABQ24884.1"/>
    </source>
</evidence>
<keyword evidence="3" id="KW-1185">Reference proteome</keyword>
<protein>
    <recommendedName>
        <fullName evidence="4">Cytochrome c-552/4 domain-containing protein</fullName>
    </recommendedName>
</protein>
<dbReference type="InterPro" id="IPR036280">
    <property type="entry name" value="Multihaem_cyt_sf"/>
</dbReference>
<dbReference type="PANTHER" id="PTHR35038">
    <property type="entry name" value="DISSIMILATORY SULFITE REDUCTASE SIRA"/>
    <property type="match status" value="1"/>
</dbReference>
<evidence type="ECO:0008006" key="4">
    <source>
        <dbReference type="Google" id="ProtNLM"/>
    </source>
</evidence>
<dbReference type="SUPFAM" id="SSF48695">
    <property type="entry name" value="Multiheme cytochromes"/>
    <property type="match status" value="1"/>
</dbReference>
<keyword evidence="1" id="KW-0732">Signal</keyword>
<gene>
    <name evidence="2" type="ordered locus">Gura_0672</name>
</gene>
<dbReference type="InterPro" id="IPR024673">
    <property type="entry name" value="Octahem_Cyt_c"/>
</dbReference>
<sequence>MQRSVNVPQEISEPVTRRNPFRATALFGGMLTLLVAATGVSAAESMHAGIEKYEGTKTCLECHDTLGKEVAMSLHYQLQAEPQFIEGWEKGKSAGMLVSYCPPPNTVAGHNWLGTLQPNDASKGAQPAGCGRCHIGLGAKPNPVDKLTEADYENIDCLICHGPDYRRVVVKEVIKSKMKVREEVRFKLAPAPDVDILKVVRNVKKPTSDMCLRCHALVGGGLNYKDGVVPTADTDVHFSMGMNCTECHTTKQHRIAGGGDLKAQELNDVRVACDNCHTLTPHKGEQADFLNRHVARIACQTCHIPGIARDPKMPTIVERDWTKPVLDAKSGLFEPTNKTATNVRPEYLWWNRTMRANNEPAGSKRDLKARIYPWKRTNYTVIADAATGKPVYIKSGVYALTGDPAAAAVKGTVEAKQPYSGEWKGVQEPMRYALNHQVAPKSESLQCDVCHSENTILDFKALGMKSRRK</sequence>
<proteinExistence type="predicted"/>
<dbReference type="HOGENOM" id="CLU_033148_0_0_7"/>
<dbReference type="GO" id="GO:0016491">
    <property type="term" value="F:oxidoreductase activity"/>
    <property type="evidence" value="ECO:0007669"/>
    <property type="project" value="TreeGrafter"/>
</dbReference>
<dbReference type="STRING" id="351605.Gura_0672"/>
<dbReference type="AlphaFoldDB" id="A5GC12"/>
<dbReference type="PANTHER" id="PTHR35038:SF5">
    <property type="entry name" value="CYTOCHROME C-TYPE PROTEIN NRFB"/>
    <property type="match status" value="1"/>
</dbReference>